<dbReference type="Pfam" id="PF02652">
    <property type="entry name" value="Lactate_perm"/>
    <property type="match status" value="2"/>
</dbReference>
<feature type="transmembrane region" description="Helical" evidence="8">
    <location>
        <begin position="226"/>
        <end position="244"/>
    </location>
</feature>
<keyword evidence="4 8" id="KW-1003">Cell membrane</keyword>
<proteinExistence type="inferred from homology"/>
<keyword evidence="6 8" id="KW-1133">Transmembrane helix</keyword>
<evidence type="ECO:0000256" key="4">
    <source>
        <dbReference type="ARBA" id="ARBA00022475"/>
    </source>
</evidence>
<evidence type="ECO:0000256" key="3">
    <source>
        <dbReference type="ARBA" id="ARBA00022448"/>
    </source>
</evidence>
<feature type="transmembrane region" description="Helical" evidence="8">
    <location>
        <begin position="573"/>
        <end position="590"/>
    </location>
</feature>
<feature type="region of interest" description="Disordered" evidence="9">
    <location>
        <begin position="279"/>
        <end position="341"/>
    </location>
</feature>
<feature type="transmembrane region" description="Helical" evidence="8">
    <location>
        <begin position="17"/>
        <end position="37"/>
    </location>
</feature>
<dbReference type="GO" id="GO:0005886">
    <property type="term" value="C:plasma membrane"/>
    <property type="evidence" value="ECO:0007669"/>
    <property type="project" value="UniProtKB-SubCell"/>
</dbReference>
<comment type="subcellular location">
    <subcellularLocation>
        <location evidence="1 8">Cell membrane</location>
        <topology evidence="1 8">Multi-pass membrane protein</topology>
    </subcellularLocation>
</comment>
<feature type="transmembrane region" description="Helical" evidence="8">
    <location>
        <begin position="452"/>
        <end position="471"/>
    </location>
</feature>
<keyword evidence="7 8" id="KW-0472">Membrane</keyword>
<name>A0A1I2ICH2_9ACTN</name>
<feature type="transmembrane region" description="Helical" evidence="8">
    <location>
        <begin position="43"/>
        <end position="61"/>
    </location>
</feature>
<organism evidence="10 11">
    <name type="scientific">Actinacidiphila alni</name>
    <dbReference type="NCBI Taxonomy" id="380248"/>
    <lineage>
        <taxon>Bacteria</taxon>
        <taxon>Bacillati</taxon>
        <taxon>Actinomycetota</taxon>
        <taxon>Actinomycetes</taxon>
        <taxon>Kitasatosporales</taxon>
        <taxon>Streptomycetaceae</taxon>
        <taxon>Actinacidiphila</taxon>
    </lineage>
</organism>
<dbReference type="GO" id="GO:0015129">
    <property type="term" value="F:lactate transmembrane transporter activity"/>
    <property type="evidence" value="ECO:0007669"/>
    <property type="project" value="UniProtKB-UniRule"/>
</dbReference>
<dbReference type="STRING" id="380248.SAMN05216251_11371"/>
<feature type="transmembrane region" description="Helical" evidence="8">
    <location>
        <begin position="119"/>
        <end position="152"/>
    </location>
</feature>
<accession>A0A1I2ICH2</accession>
<evidence type="ECO:0000256" key="1">
    <source>
        <dbReference type="ARBA" id="ARBA00004651"/>
    </source>
</evidence>
<keyword evidence="11" id="KW-1185">Reference proteome</keyword>
<evidence type="ECO:0000313" key="10">
    <source>
        <dbReference type="EMBL" id="SFF39944.1"/>
    </source>
</evidence>
<gene>
    <name evidence="10" type="ORF">SAMN05216251_11371</name>
</gene>
<dbReference type="PANTHER" id="PTHR30003">
    <property type="entry name" value="L-LACTATE PERMEASE"/>
    <property type="match status" value="1"/>
</dbReference>
<reference evidence="10 11" key="1">
    <citation type="submission" date="2016-10" db="EMBL/GenBank/DDBJ databases">
        <authorList>
            <person name="de Groot N.N."/>
        </authorList>
    </citation>
    <scope>NUCLEOTIDE SEQUENCE [LARGE SCALE GENOMIC DNA]</scope>
    <source>
        <strain evidence="10 11">CGMCC 4.3510</strain>
    </source>
</reference>
<feature type="transmembrane region" description="Helical" evidence="8">
    <location>
        <begin position="483"/>
        <end position="505"/>
    </location>
</feature>
<keyword evidence="5 8" id="KW-0812">Transmembrane</keyword>
<feature type="transmembrane region" description="Helical" evidence="8">
    <location>
        <begin position="201"/>
        <end position="219"/>
    </location>
</feature>
<protein>
    <recommendedName>
        <fullName evidence="8">L-lactate permease</fullName>
    </recommendedName>
</protein>
<sequence>MILANYQQDYRPLGDSLGLSSLVAILPLLVLFVLLGVLKMKAWLASLISLVVAVVVATGAYSMPLGDALNSGVLGAAFGFFPIMWIVINAIWVYNLTVETGHFDVLRRSFASISDDQRVQAIIIAFCFGALMEALAGFGTPVAMCSVMLIALGFRPLKAATVALVANTAPVAFGAIAVPITTLSGVTGLPVDDLGAMVGRQTPVLALFVPLALVFIVDGKRGLRQTWQPAVLCGVVFALFQYLSSNFWSVQLADIIAALAAALALLLLTRVWRASETYTETDTEGDGFGNTAAGPGRTGDGTGPGTGTGGGSGTGTGGGGEHGGSSDSDVLTRVSADTERPTRDTPLDIFKAYAPYLAIIVVFVLATRVSAITGKPPTKVGTTGSGIESVTHIVKWPGLHITNAAGDPVATTFKLNYLSAAGTLLLISGVLSMLLLQVGVRRSLRAYGRTLDQLKFAILTVMLVLGLGYIMNESGQTTTLGLWVAGAGGAFAFLSPILGWLGVAVTGSDTSSNSLFGALQITAAHQADLSPTLMAAANSSGGVLGKMISPQNLAIAAAAVGFEGREGILFRRVIVWSLIFLAFMCVLVYLQSTPVLDWMVVTTHATTGG</sequence>
<evidence type="ECO:0000256" key="8">
    <source>
        <dbReference type="RuleBase" id="RU365092"/>
    </source>
</evidence>
<dbReference type="RefSeq" id="WP_093715333.1">
    <property type="nucleotide sequence ID" value="NZ_FONG01000013.1"/>
</dbReference>
<feature type="transmembrane region" description="Helical" evidence="8">
    <location>
        <begin position="73"/>
        <end position="94"/>
    </location>
</feature>
<keyword evidence="3 8" id="KW-0813">Transport</keyword>
<dbReference type="PANTHER" id="PTHR30003:SF0">
    <property type="entry name" value="GLYCOLATE PERMEASE GLCA-RELATED"/>
    <property type="match status" value="1"/>
</dbReference>
<evidence type="ECO:0000256" key="2">
    <source>
        <dbReference type="ARBA" id="ARBA00010100"/>
    </source>
</evidence>
<feature type="compositionally biased region" description="Gly residues" evidence="9">
    <location>
        <begin position="296"/>
        <end position="323"/>
    </location>
</feature>
<evidence type="ECO:0000256" key="7">
    <source>
        <dbReference type="ARBA" id="ARBA00023136"/>
    </source>
</evidence>
<dbReference type="GO" id="GO:0015295">
    <property type="term" value="F:solute:proton symporter activity"/>
    <property type="evidence" value="ECO:0007669"/>
    <property type="project" value="TreeGrafter"/>
</dbReference>
<dbReference type="InterPro" id="IPR003804">
    <property type="entry name" value="Lactate_perm"/>
</dbReference>
<comment type="similarity">
    <text evidence="2 8">Belongs to the lactate permease family.</text>
</comment>
<feature type="transmembrane region" description="Helical" evidence="8">
    <location>
        <begin position="159"/>
        <end position="181"/>
    </location>
</feature>
<feature type="transmembrane region" description="Helical" evidence="8">
    <location>
        <begin position="417"/>
        <end position="440"/>
    </location>
</feature>
<dbReference type="EMBL" id="FONG01000013">
    <property type="protein sequence ID" value="SFF39944.1"/>
    <property type="molecule type" value="Genomic_DNA"/>
</dbReference>
<evidence type="ECO:0000256" key="5">
    <source>
        <dbReference type="ARBA" id="ARBA00022692"/>
    </source>
</evidence>
<evidence type="ECO:0000256" key="9">
    <source>
        <dbReference type="SAM" id="MobiDB-lite"/>
    </source>
</evidence>
<dbReference type="Proteomes" id="UP000199323">
    <property type="component" value="Unassembled WGS sequence"/>
</dbReference>
<feature type="transmembrane region" description="Helical" evidence="8">
    <location>
        <begin position="353"/>
        <end position="372"/>
    </location>
</feature>
<comment type="function">
    <text evidence="8">Uptake of L-lactate across the membrane. Can also transport D-lactate and glycolate.</text>
</comment>
<dbReference type="AlphaFoldDB" id="A0A1I2ICH2"/>
<feature type="transmembrane region" description="Helical" evidence="8">
    <location>
        <begin position="250"/>
        <end position="268"/>
    </location>
</feature>
<dbReference type="OrthoDB" id="9761056at2"/>
<evidence type="ECO:0000256" key="6">
    <source>
        <dbReference type="ARBA" id="ARBA00022989"/>
    </source>
</evidence>
<evidence type="ECO:0000313" key="11">
    <source>
        <dbReference type="Proteomes" id="UP000199323"/>
    </source>
</evidence>